<reference evidence="12 13" key="1">
    <citation type="submission" date="2018-04" db="EMBL/GenBank/DDBJ databases">
        <title>The genome of golden apple snail Pomacea canaliculata provides insight into stress tolerance and invasive adaptation.</title>
        <authorList>
            <person name="Liu C."/>
            <person name="Liu B."/>
            <person name="Ren Y."/>
            <person name="Zhang Y."/>
            <person name="Wang H."/>
            <person name="Li S."/>
            <person name="Jiang F."/>
            <person name="Yin L."/>
            <person name="Zhang G."/>
            <person name="Qian W."/>
            <person name="Fan W."/>
        </authorList>
    </citation>
    <scope>NUCLEOTIDE SEQUENCE [LARGE SCALE GENOMIC DNA]</scope>
    <source>
        <strain evidence="12">SZHN2017</strain>
        <tissue evidence="12">Muscle</tissue>
    </source>
</reference>
<dbReference type="GO" id="GO:0005634">
    <property type="term" value="C:nucleus"/>
    <property type="evidence" value="ECO:0007669"/>
    <property type="project" value="TreeGrafter"/>
</dbReference>
<dbReference type="Proteomes" id="UP000245119">
    <property type="component" value="Linkage Group LG4"/>
</dbReference>
<evidence type="ECO:0000256" key="4">
    <source>
        <dbReference type="ARBA" id="ARBA00022723"/>
    </source>
</evidence>
<evidence type="ECO:0000256" key="7">
    <source>
        <dbReference type="PIRSR" id="PIRSR604808-2"/>
    </source>
</evidence>
<sequence length="200" mass="22383">MHFATLYTIIALHLVTQTATMRISTLNCRGLRHDHKINALHQHIQKHNIDILLLQETHIDSLQIGNEIAQKLDGKIIWSLTTPRGKGAALYINNKLNAEIHHFQTDFLGRYITATVTINACTMQITNIYAPNDLRERKNFFKDLYPLLATSHPQILAGDFNCIANSALDKIGGNPETGKVGHAELSAATPAPQHDERYMA</sequence>
<dbReference type="EC" id="3.1.11.2" evidence="3"/>
<keyword evidence="7" id="KW-0464">Manganese</keyword>
<comment type="catalytic activity">
    <reaction evidence="1">
        <text>Exonucleolytic cleavage in the 3'- to 5'-direction to yield nucleoside 5'-phosphates.</text>
        <dbReference type="EC" id="3.1.11.2"/>
    </reaction>
</comment>
<dbReference type="GO" id="GO:0006284">
    <property type="term" value="P:base-excision repair"/>
    <property type="evidence" value="ECO:0007669"/>
    <property type="project" value="TreeGrafter"/>
</dbReference>
<dbReference type="InterPro" id="IPR005135">
    <property type="entry name" value="Endo/exonuclease/phosphatase"/>
</dbReference>
<accession>A0A2T7PFL6</accession>
<dbReference type="GO" id="GO:0008311">
    <property type="term" value="F:double-stranded DNA 3'-5' DNA exonuclease activity"/>
    <property type="evidence" value="ECO:0007669"/>
    <property type="project" value="UniProtKB-EC"/>
</dbReference>
<evidence type="ECO:0000256" key="3">
    <source>
        <dbReference type="ARBA" id="ARBA00012115"/>
    </source>
</evidence>
<comment type="caution">
    <text evidence="12">The sequence shown here is derived from an EMBL/GenBank/DDBJ whole genome shotgun (WGS) entry which is preliminary data.</text>
</comment>
<feature type="site" description="Transition state stabilizer" evidence="8">
    <location>
        <position position="161"/>
    </location>
</feature>
<keyword evidence="4 7" id="KW-0479">Metal-binding</keyword>
<gene>
    <name evidence="12" type="ORF">C0Q70_07644</name>
</gene>
<dbReference type="InterPro" id="IPR004808">
    <property type="entry name" value="AP_endonuc_1"/>
</dbReference>
<dbReference type="PANTHER" id="PTHR22748">
    <property type="entry name" value="AP ENDONUCLEASE"/>
    <property type="match status" value="1"/>
</dbReference>
<dbReference type="InterPro" id="IPR036691">
    <property type="entry name" value="Endo/exonu/phosph_ase_sf"/>
</dbReference>
<feature type="binding site" evidence="7">
    <location>
        <position position="161"/>
    </location>
    <ligand>
        <name>Mg(2+)</name>
        <dbReference type="ChEBI" id="CHEBI:18420"/>
        <label>1</label>
    </ligand>
</feature>
<keyword evidence="13" id="KW-1185">Reference proteome</keyword>
<proteinExistence type="inferred from homology"/>
<comment type="cofactor">
    <cofactor evidence="7">
        <name>Mg(2+)</name>
        <dbReference type="ChEBI" id="CHEBI:18420"/>
    </cofactor>
    <cofactor evidence="7">
        <name>Mn(2+)</name>
        <dbReference type="ChEBI" id="CHEBI:29035"/>
    </cofactor>
    <text evidence="7">Probably binds two magnesium or manganese ions per subunit.</text>
</comment>
<name>A0A2T7PFL6_POMCA</name>
<evidence type="ECO:0000256" key="8">
    <source>
        <dbReference type="PIRSR" id="PIRSR604808-3"/>
    </source>
</evidence>
<feature type="chain" id="PRO_5015631414" description="exodeoxyribonuclease III" evidence="10">
    <location>
        <begin position="21"/>
        <end position="200"/>
    </location>
</feature>
<evidence type="ECO:0000256" key="9">
    <source>
        <dbReference type="SAM" id="MobiDB-lite"/>
    </source>
</evidence>
<feature type="signal peptide" evidence="10">
    <location>
        <begin position="1"/>
        <end position="20"/>
    </location>
</feature>
<dbReference type="Pfam" id="PF03372">
    <property type="entry name" value="Exo_endo_phos"/>
    <property type="match status" value="1"/>
</dbReference>
<keyword evidence="10" id="KW-0732">Signal</keyword>
<dbReference type="GO" id="GO:0046872">
    <property type="term" value="F:metal ion binding"/>
    <property type="evidence" value="ECO:0007669"/>
    <property type="project" value="UniProtKB-KW"/>
</dbReference>
<feature type="binding site" evidence="7">
    <location>
        <position position="56"/>
    </location>
    <ligand>
        <name>Mg(2+)</name>
        <dbReference type="ChEBI" id="CHEBI:18420"/>
        <label>1</label>
    </ligand>
</feature>
<dbReference type="GO" id="GO:0003906">
    <property type="term" value="F:DNA-(apurinic or apyrimidinic site) endonuclease activity"/>
    <property type="evidence" value="ECO:0007669"/>
    <property type="project" value="TreeGrafter"/>
</dbReference>
<dbReference type="EMBL" id="PZQS01000004">
    <property type="protein sequence ID" value="PVD32215.1"/>
    <property type="molecule type" value="Genomic_DNA"/>
</dbReference>
<feature type="domain" description="Endonuclease/exonuclease/phosphatase" evidence="11">
    <location>
        <begin position="25"/>
        <end position="166"/>
    </location>
</feature>
<evidence type="ECO:0000256" key="5">
    <source>
        <dbReference type="ARBA" id="ARBA00022801"/>
    </source>
</evidence>
<evidence type="ECO:0000256" key="1">
    <source>
        <dbReference type="ARBA" id="ARBA00000493"/>
    </source>
</evidence>
<evidence type="ECO:0000256" key="6">
    <source>
        <dbReference type="ARBA" id="ARBA00022842"/>
    </source>
</evidence>
<comment type="similarity">
    <text evidence="2">Belongs to the DNA repair enzymes AP/ExoA family.</text>
</comment>
<dbReference type="AlphaFoldDB" id="A0A2T7PFL6"/>
<dbReference type="GO" id="GO:0008081">
    <property type="term" value="F:phosphoric diester hydrolase activity"/>
    <property type="evidence" value="ECO:0007669"/>
    <property type="project" value="TreeGrafter"/>
</dbReference>
<feature type="binding site" evidence="7">
    <location>
        <position position="27"/>
    </location>
    <ligand>
        <name>Mg(2+)</name>
        <dbReference type="ChEBI" id="CHEBI:18420"/>
        <label>1</label>
    </ligand>
</feature>
<dbReference type="STRING" id="400727.A0A2T7PFL6"/>
<protein>
    <recommendedName>
        <fullName evidence="3">exodeoxyribonuclease III</fullName>
        <ecNumber evidence="3">3.1.11.2</ecNumber>
    </recommendedName>
</protein>
<organism evidence="12 13">
    <name type="scientific">Pomacea canaliculata</name>
    <name type="common">Golden apple snail</name>
    <dbReference type="NCBI Taxonomy" id="400727"/>
    <lineage>
        <taxon>Eukaryota</taxon>
        <taxon>Metazoa</taxon>
        <taxon>Spiralia</taxon>
        <taxon>Lophotrochozoa</taxon>
        <taxon>Mollusca</taxon>
        <taxon>Gastropoda</taxon>
        <taxon>Caenogastropoda</taxon>
        <taxon>Architaenioglossa</taxon>
        <taxon>Ampullarioidea</taxon>
        <taxon>Ampullariidae</taxon>
        <taxon>Pomacea</taxon>
    </lineage>
</organism>
<feature type="binding site" evidence="7">
    <location>
        <position position="159"/>
    </location>
    <ligand>
        <name>Mg(2+)</name>
        <dbReference type="ChEBI" id="CHEBI:18420"/>
        <label>1</label>
    </ligand>
</feature>
<dbReference type="Gene3D" id="3.60.10.10">
    <property type="entry name" value="Endonuclease/exonuclease/phosphatase"/>
    <property type="match status" value="1"/>
</dbReference>
<evidence type="ECO:0000256" key="10">
    <source>
        <dbReference type="SAM" id="SignalP"/>
    </source>
</evidence>
<evidence type="ECO:0000313" key="12">
    <source>
        <dbReference type="EMBL" id="PVD32215.1"/>
    </source>
</evidence>
<dbReference type="PANTHER" id="PTHR22748:SF6">
    <property type="entry name" value="DNA-(APURINIC OR APYRIMIDINIC SITE) ENDONUCLEASE"/>
    <property type="match status" value="1"/>
</dbReference>
<evidence type="ECO:0000256" key="2">
    <source>
        <dbReference type="ARBA" id="ARBA00007092"/>
    </source>
</evidence>
<keyword evidence="6 7" id="KW-0460">Magnesium</keyword>
<evidence type="ECO:0000313" key="13">
    <source>
        <dbReference type="Proteomes" id="UP000245119"/>
    </source>
</evidence>
<keyword evidence="5" id="KW-0378">Hydrolase</keyword>
<dbReference type="SUPFAM" id="SSF56219">
    <property type="entry name" value="DNase I-like"/>
    <property type="match status" value="1"/>
</dbReference>
<evidence type="ECO:0000259" key="11">
    <source>
        <dbReference type="Pfam" id="PF03372"/>
    </source>
</evidence>
<feature type="region of interest" description="Disordered" evidence="9">
    <location>
        <begin position="179"/>
        <end position="200"/>
    </location>
</feature>